<comment type="caution">
    <text evidence="11">The sequence shown here is derived from an EMBL/GenBank/DDBJ whole genome shotgun (WGS) entry which is preliminary data.</text>
</comment>
<comment type="subcellular location">
    <subcellularLocation>
        <location evidence="10">Cell outer membrane</location>
        <topology evidence="10">Multi-pass membrane protein</topology>
    </subcellularLocation>
</comment>
<dbReference type="AlphaFoldDB" id="A0A371BDA8"/>
<evidence type="ECO:0000256" key="1">
    <source>
        <dbReference type="ARBA" id="ARBA00009521"/>
    </source>
</evidence>
<evidence type="ECO:0000256" key="3">
    <source>
        <dbReference type="ARBA" id="ARBA00022452"/>
    </source>
</evidence>
<keyword evidence="5" id="KW-0732">Signal</keyword>
<comment type="similarity">
    <text evidence="1 10">Belongs to the alphaproteobacteria porin family.</text>
</comment>
<evidence type="ECO:0000256" key="7">
    <source>
        <dbReference type="ARBA" id="ARBA00023114"/>
    </source>
</evidence>
<protein>
    <recommendedName>
        <fullName evidence="10">Porin</fullName>
    </recommendedName>
</protein>
<dbReference type="OrthoDB" id="8434382at2"/>
<evidence type="ECO:0000256" key="10">
    <source>
        <dbReference type="RuleBase" id="RU364005"/>
    </source>
</evidence>
<evidence type="ECO:0000256" key="5">
    <source>
        <dbReference type="ARBA" id="ARBA00022729"/>
    </source>
</evidence>
<proteinExistence type="inferred from homology"/>
<keyword evidence="8 10" id="KW-0472">Membrane</keyword>
<evidence type="ECO:0000256" key="9">
    <source>
        <dbReference type="ARBA" id="ARBA00023237"/>
    </source>
</evidence>
<evidence type="ECO:0000313" key="11">
    <source>
        <dbReference type="EMBL" id="RDV05579.1"/>
    </source>
</evidence>
<evidence type="ECO:0000256" key="4">
    <source>
        <dbReference type="ARBA" id="ARBA00022692"/>
    </source>
</evidence>
<dbReference type="EMBL" id="QRGO01000001">
    <property type="protein sequence ID" value="RDV05579.1"/>
    <property type="molecule type" value="Genomic_DNA"/>
</dbReference>
<dbReference type="GO" id="GO:0009279">
    <property type="term" value="C:cell outer membrane"/>
    <property type="evidence" value="ECO:0007669"/>
    <property type="project" value="UniProtKB-SubCell"/>
</dbReference>
<gene>
    <name evidence="11" type="ORF">DXH78_13955</name>
</gene>
<keyword evidence="3 10" id="KW-1134">Transmembrane beta strand</keyword>
<keyword evidence="7 10" id="KW-0626">Porin</keyword>
<dbReference type="GO" id="GO:0015288">
    <property type="term" value="F:porin activity"/>
    <property type="evidence" value="ECO:0007669"/>
    <property type="project" value="UniProtKB-KW"/>
</dbReference>
<evidence type="ECO:0000256" key="6">
    <source>
        <dbReference type="ARBA" id="ARBA00023065"/>
    </source>
</evidence>
<dbReference type="InterPro" id="IPR003684">
    <property type="entry name" value="Porin_alphabac"/>
</dbReference>
<keyword evidence="12" id="KW-1185">Reference proteome</keyword>
<comment type="domain">
    <text evidence="10">Consists of 16-stranded beta-barrel sheets, with large surface-exposed loops, that form a transmembrane pore at the center of each barrel. The pore is partially ocluded by a peptide loop that folds into the pore lumen.</text>
</comment>
<accession>A0A371BDA8</accession>
<reference evidence="12" key="1">
    <citation type="submission" date="2018-08" db="EMBL/GenBank/DDBJ databases">
        <authorList>
            <person name="Kim S.-J."/>
            <person name="Jung G.-Y."/>
        </authorList>
    </citation>
    <scope>NUCLEOTIDE SEQUENCE [LARGE SCALE GENOMIC DNA]</scope>
    <source>
        <strain evidence="12">GY_H</strain>
    </source>
</reference>
<dbReference type="Pfam" id="PF02530">
    <property type="entry name" value="Porin_2"/>
    <property type="match status" value="1"/>
</dbReference>
<keyword evidence="4 10" id="KW-0812">Transmembrane</keyword>
<keyword evidence="2 10" id="KW-0813">Transport</keyword>
<sequence>MARISGAGSVMAWRGTARAVVRTVGVVSSLAMSAAGMARAEVPVTPRAPGFCQDAAENDDSGAYFAIGENCIKVSGSISYTYQQAKQSAGVPRFVNRNGTVSQNTVSRTATASTGLEVRRQTSLGEFKSTIGGEWSKSTDDGTTSGSAYFTGWSVGLAGLTVGYTGTLMGFWEGSFLTSASSPGRSATSVVYEHALDERNKIAVGIESSLPTSPNASTDIWSFDFSNPVYAMRWRRETDAFTTHVSGVLRRADFSRSPLLPFLPDTAATRTGWALSAGMKIPTPFIAEDDEFSFQATYAVDASSYLGTTNDLVVYQSIVRSLGPTKGWSAVASFHHAWSEQFESNIFASFVSVKAELLAAKPQSDTFRTAVNLYWKPVAHLKFGVELGYVDIAIEPNGFAGYFSGNSGRSYIGTLSVSAEL</sequence>
<evidence type="ECO:0000256" key="2">
    <source>
        <dbReference type="ARBA" id="ARBA00022448"/>
    </source>
</evidence>
<evidence type="ECO:0000256" key="8">
    <source>
        <dbReference type="ARBA" id="ARBA00023136"/>
    </source>
</evidence>
<keyword evidence="6 10" id="KW-0406">Ion transport</keyword>
<comment type="function">
    <text evidence="10">Forms passive diffusion pores that allow small molecular weight hydrophilic materials across the outer membrane.</text>
</comment>
<organism evidence="11 12">
    <name type="scientific">Undibacter mobilis</name>
    <dbReference type="NCBI Taxonomy" id="2292256"/>
    <lineage>
        <taxon>Bacteria</taxon>
        <taxon>Pseudomonadati</taxon>
        <taxon>Pseudomonadota</taxon>
        <taxon>Alphaproteobacteria</taxon>
        <taxon>Hyphomicrobiales</taxon>
        <taxon>Nitrobacteraceae</taxon>
        <taxon>Undibacter</taxon>
    </lineage>
</organism>
<dbReference type="GO" id="GO:0006811">
    <property type="term" value="P:monoatomic ion transport"/>
    <property type="evidence" value="ECO:0007669"/>
    <property type="project" value="UniProtKB-KW"/>
</dbReference>
<name>A0A371BDA8_9BRAD</name>
<evidence type="ECO:0000313" key="12">
    <source>
        <dbReference type="Proteomes" id="UP000263993"/>
    </source>
</evidence>
<dbReference type="GO" id="GO:0046930">
    <property type="term" value="C:pore complex"/>
    <property type="evidence" value="ECO:0007669"/>
    <property type="project" value="UniProtKB-KW"/>
</dbReference>
<dbReference type="Proteomes" id="UP000263993">
    <property type="component" value="Unassembled WGS sequence"/>
</dbReference>
<keyword evidence="9 10" id="KW-0998">Cell outer membrane</keyword>